<keyword evidence="4" id="KW-1185">Reference proteome</keyword>
<reference evidence="2" key="2">
    <citation type="submission" date="2016-05" db="EMBL/GenBank/DDBJ databases">
        <title>Comparative analysis highlights variable genome content of wheat rusts and divergence of the mating loci.</title>
        <authorList>
            <person name="Cuomo C.A."/>
            <person name="Bakkeren G."/>
            <person name="Szabo L."/>
            <person name="Khalil H."/>
            <person name="Joly D."/>
            <person name="Goldberg J."/>
            <person name="Young S."/>
            <person name="Zeng Q."/>
            <person name="Fellers J."/>
        </authorList>
    </citation>
    <scope>NUCLEOTIDE SEQUENCE [LARGE SCALE GENOMIC DNA]</scope>
    <source>
        <strain evidence="2">1-1 BBBD Race 1</strain>
    </source>
</reference>
<reference evidence="2" key="1">
    <citation type="submission" date="2009-11" db="EMBL/GenBank/DDBJ databases">
        <authorList>
            <consortium name="The Broad Institute Genome Sequencing Platform"/>
            <person name="Ward D."/>
            <person name="Feldgarden M."/>
            <person name="Earl A."/>
            <person name="Young S.K."/>
            <person name="Zeng Q."/>
            <person name="Koehrsen M."/>
            <person name="Alvarado L."/>
            <person name="Berlin A."/>
            <person name="Bochicchio J."/>
            <person name="Borenstein D."/>
            <person name="Chapman S.B."/>
            <person name="Chen Z."/>
            <person name="Engels R."/>
            <person name="Freedman E."/>
            <person name="Gellesch M."/>
            <person name="Goldberg J."/>
            <person name="Griggs A."/>
            <person name="Gujja S."/>
            <person name="Heilman E."/>
            <person name="Heiman D."/>
            <person name="Hepburn T."/>
            <person name="Howarth C."/>
            <person name="Jen D."/>
            <person name="Larson L."/>
            <person name="Lewis B."/>
            <person name="Mehta T."/>
            <person name="Park D."/>
            <person name="Pearson M."/>
            <person name="Roberts A."/>
            <person name="Saif S."/>
            <person name="Shea T."/>
            <person name="Shenoy N."/>
            <person name="Sisk P."/>
            <person name="Stolte C."/>
            <person name="Sykes S."/>
            <person name="Thomson T."/>
            <person name="Walk T."/>
            <person name="White J."/>
            <person name="Yandava C."/>
            <person name="Izard J."/>
            <person name="Baranova O.V."/>
            <person name="Blanton J.M."/>
            <person name="Tanner A.C."/>
            <person name="Dewhirst F.E."/>
            <person name="Haas B."/>
            <person name="Nusbaum C."/>
            <person name="Birren B."/>
        </authorList>
    </citation>
    <scope>NUCLEOTIDE SEQUENCE [LARGE SCALE GENOMIC DNA]</scope>
    <source>
        <strain evidence="2">1-1 BBBD Race 1</strain>
    </source>
</reference>
<dbReference type="VEuPathDB" id="FungiDB:PTTG_10684"/>
<feature type="compositionally biased region" description="Basic and acidic residues" evidence="1">
    <location>
        <begin position="96"/>
        <end position="108"/>
    </location>
</feature>
<evidence type="ECO:0000313" key="3">
    <source>
        <dbReference type="EnsemblFungi" id="PTTG_10684-t43_1-p1"/>
    </source>
</evidence>
<feature type="compositionally biased region" description="Polar residues" evidence="1">
    <location>
        <begin position="66"/>
        <end position="82"/>
    </location>
</feature>
<proteinExistence type="predicted"/>
<dbReference type="EnsemblFungi" id="PTTG_10684-t43_1">
    <property type="protein sequence ID" value="PTTG_10684-t43_1-p1"/>
    <property type="gene ID" value="PTTG_10684"/>
</dbReference>
<feature type="region of interest" description="Disordered" evidence="1">
    <location>
        <begin position="66"/>
        <end position="108"/>
    </location>
</feature>
<reference evidence="3" key="4">
    <citation type="submission" date="2025-05" db="UniProtKB">
        <authorList>
            <consortium name="EnsemblFungi"/>
        </authorList>
    </citation>
    <scope>IDENTIFICATION</scope>
    <source>
        <strain evidence="3">isolate 1-1 / race 1 (BBBD)</strain>
    </source>
</reference>
<sequence length="128" mass="15069">MYQATKAAYMNAKDYEETALSQKYLEQAISSFKIVASFVPWKIAITKYSNNWNPYKERTHLRVLRNNQNPTKVKGESSSKFNNYKIPKNKASTSKPYDKNNKKTNENKWKETFKMARVLMEVKDTIEE</sequence>
<name>A0A0C4FBT5_PUCT1</name>
<organism evidence="2">
    <name type="scientific">Puccinia triticina (isolate 1-1 / race 1 (BBBD))</name>
    <name type="common">Brown leaf rust fungus</name>
    <dbReference type="NCBI Taxonomy" id="630390"/>
    <lineage>
        <taxon>Eukaryota</taxon>
        <taxon>Fungi</taxon>
        <taxon>Dikarya</taxon>
        <taxon>Basidiomycota</taxon>
        <taxon>Pucciniomycotina</taxon>
        <taxon>Pucciniomycetes</taxon>
        <taxon>Pucciniales</taxon>
        <taxon>Pucciniaceae</taxon>
        <taxon>Puccinia</taxon>
    </lineage>
</organism>
<accession>A0A0C4FBT5</accession>
<dbReference type="Proteomes" id="UP000005240">
    <property type="component" value="Unassembled WGS sequence"/>
</dbReference>
<evidence type="ECO:0000313" key="2">
    <source>
        <dbReference type="EMBL" id="OAV85895.1"/>
    </source>
</evidence>
<gene>
    <name evidence="2" type="ORF">PTTG_10684</name>
</gene>
<evidence type="ECO:0000256" key="1">
    <source>
        <dbReference type="SAM" id="MobiDB-lite"/>
    </source>
</evidence>
<reference evidence="3 4" key="3">
    <citation type="journal article" date="2017" name="G3 (Bethesda)">
        <title>Comparative analysis highlights variable genome content of wheat rusts and divergence of the mating loci.</title>
        <authorList>
            <person name="Cuomo C.A."/>
            <person name="Bakkeren G."/>
            <person name="Khalil H.B."/>
            <person name="Panwar V."/>
            <person name="Joly D."/>
            <person name="Linning R."/>
            <person name="Sakthikumar S."/>
            <person name="Song X."/>
            <person name="Adiconis X."/>
            <person name="Fan L."/>
            <person name="Goldberg J.M."/>
            <person name="Levin J.Z."/>
            <person name="Young S."/>
            <person name="Zeng Q."/>
            <person name="Anikster Y."/>
            <person name="Bruce M."/>
            <person name="Wang M."/>
            <person name="Yin C."/>
            <person name="McCallum B."/>
            <person name="Szabo L.J."/>
            <person name="Hulbert S."/>
            <person name="Chen X."/>
            <person name="Fellers J.P."/>
        </authorList>
    </citation>
    <scope>NUCLEOTIDE SEQUENCE</scope>
    <source>
        <strain evidence="4">Isolate 1-1 / race 1 (BBBD)</strain>
        <strain evidence="3">isolate 1-1 / race 1 (BBBD)</strain>
    </source>
</reference>
<evidence type="ECO:0000313" key="4">
    <source>
        <dbReference type="Proteomes" id="UP000005240"/>
    </source>
</evidence>
<dbReference type="EMBL" id="ADAS02002287">
    <property type="protein sequence ID" value="OAV85895.1"/>
    <property type="molecule type" value="Genomic_DNA"/>
</dbReference>
<dbReference type="AlphaFoldDB" id="A0A0C4FBT5"/>
<protein>
    <submittedName>
        <fullName evidence="2 3">Uncharacterized protein</fullName>
    </submittedName>
</protein>